<dbReference type="RefSeq" id="WP_230755276.1">
    <property type="nucleotide sequence ID" value="NZ_JAINWA010000003.1"/>
</dbReference>
<feature type="binding site" evidence="10 13">
    <location>
        <position position="37"/>
    </location>
    <ligand>
        <name>a divalent metal cation</name>
        <dbReference type="ChEBI" id="CHEBI:60240"/>
    </ligand>
</feature>
<gene>
    <name evidence="10 15" type="primary">rpe</name>
    <name evidence="15" type="ORF">K7J14_08575</name>
</gene>
<dbReference type="PROSITE" id="PS01085">
    <property type="entry name" value="RIBUL_P_3_EPIMER_1"/>
    <property type="match status" value="1"/>
</dbReference>
<keyword evidence="13" id="KW-0862">Zinc</keyword>
<dbReference type="InterPro" id="IPR000056">
    <property type="entry name" value="Ribul_P_3_epim-like"/>
</dbReference>
<dbReference type="GO" id="GO:0019323">
    <property type="term" value="P:pentose catabolic process"/>
    <property type="evidence" value="ECO:0007669"/>
    <property type="project" value="UniProtKB-UniRule"/>
</dbReference>
<dbReference type="PANTHER" id="PTHR11749">
    <property type="entry name" value="RIBULOSE-5-PHOSPHATE-3-EPIMERASE"/>
    <property type="match status" value="1"/>
</dbReference>
<comment type="cofactor">
    <cofactor evidence="5">
        <name>Fe(2+)</name>
        <dbReference type="ChEBI" id="CHEBI:29033"/>
    </cofactor>
</comment>
<evidence type="ECO:0000256" key="10">
    <source>
        <dbReference type="HAMAP-Rule" id="MF_02227"/>
    </source>
</evidence>
<evidence type="ECO:0000256" key="9">
    <source>
        <dbReference type="ARBA" id="ARBA00023235"/>
    </source>
</evidence>
<feature type="binding site" evidence="10 13">
    <location>
        <position position="68"/>
    </location>
    <ligand>
        <name>a divalent metal cation</name>
        <dbReference type="ChEBI" id="CHEBI:60240"/>
    </ligand>
</feature>
<dbReference type="GO" id="GO:0006098">
    <property type="term" value="P:pentose-phosphate shunt"/>
    <property type="evidence" value="ECO:0007669"/>
    <property type="project" value="UniProtKB-UniRule"/>
</dbReference>
<feature type="binding site" evidence="10 14">
    <location>
        <position position="10"/>
    </location>
    <ligand>
        <name>substrate</name>
    </ligand>
</feature>
<comment type="pathway">
    <text evidence="10">Carbohydrate degradation.</text>
</comment>
<evidence type="ECO:0000256" key="1">
    <source>
        <dbReference type="ARBA" id="ARBA00001782"/>
    </source>
</evidence>
<evidence type="ECO:0000256" key="7">
    <source>
        <dbReference type="ARBA" id="ARBA00013188"/>
    </source>
</evidence>
<dbReference type="Gene3D" id="3.20.20.70">
    <property type="entry name" value="Aldolase class I"/>
    <property type="match status" value="1"/>
</dbReference>
<keyword evidence="8 10" id="KW-0479">Metal-binding</keyword>
<dbReference type="InterPro" id="IPR026019">
    <property type="entry name" value="Ribul_P_3_epim"/>
</dbReference>
<comment type="catalytic activity">
    <reaction evidence="1 10 11">
        <text>D-ribulose 5-phosphate = D-xylulose 5-phosphate</text>
        <dbReference type="Rhea" id="RHEA:13677"/>
        <dbReference type="ChEBI" id="CHEBI:57737"/>
        <dbReference type="ChEBI" id="CHEBI:58121"/>
        <dbReference type="EC" id="5.1.3.1"/>
    </reaction>
</comment>
<evidence type="ECO:0000313" key="16">
    <source>
        <dbReference type="Proteomes" id="UP001198163"/>
    </source>
</evidence>
<comment type="similarity">
    <text evidence="6 10 11">Belongs to the ribulose-phosphate 3-epimerase family.</text>
</comment>
<evidence type="ECO:0000313" key="15">
    <source>
        <dbReference type="EMBL" id="MCD1654756.1"/>
    </source>
</evidence>
<evidence type="ECO:0000256" key="14">
    <source>
        <dbReference type="PIRSR" id="PIRSR001461-3"/>
    </source>
</evidence>
<dbReference type="HAMAP" id="MF_02227">
    <property type="entry name" value="RPE"/>
    <property type="match status" value="1"/>
</dbReference>
<evidence type="ECO:0000256" key="13">
    <source>
        <dbReference type="PIRSR" id="PIRSR001461-2"/>
    </source>
</evidence>
<feature type="binding site" evidence="14">
    <location>
        <position position="179"/>
    </location>
    <ligand>
        <name>substrate</name>
    </ligand>
</feature>
<feature type="active site" description="Proton acceptor" evidence="10 12">
    <location>
        <position position="37"/>
    </location>
</feature>
<evidence type="ECO:0000256" key="3">
    <source>
        <dbReference type="ARBA" id="ARBA00001941"/>
    </source>
</evidence>
<keyword evidence="16" id="KW-1185">Reference proteome</keyword>
<evidence type="ECO:0000256" key="5">
    <source>
        <dbReference type="ARBA" id="ARBA00001954"/>
    </source>
</evidence>
<dbReference type="GO" id="GO:0004750">
    <property type="term" value="F:D-ribulose-phosphate 3-epimerase activity"/>
    <property type="evidence" value="ECO:0007669"/>
    <property type="project" value="UniProtKB-UniRule"/>
</dbReference>
<evidence type="ECO:0000256" key="8">
    <source>
        <dbReference type="ARBA" id="ARBA00022723"/>
    </source>
</evidence>
<keyword evidence="9 10" id="KW-0413">Isomerase</keyword>
<comment type="cofactor">
    <cofactor evidence="3">
        <name>Co(2+)</name>
        <dbReference type="ChEBI" id="CHEBI:48828"/>
    </cofactor>
</comment>
<sequence length="209" mass="22648">MNKEYILAPSVLSADFSALGDALQFIEQKGGDWVHIDVMDGHFVPNLTFGPPVIAALRKRTSLPFDVHLMTSNPAEHFDSYIEAGADYLTFHIEAEIHAHRLISRIHEAGRKAGISLVPSTPVSSLKELLPLVDLILVMTVDPGFGGQSLIPSCLEKVRELKKLKQENDFSYIVSVDGGVNSRTLDSALSAGSDVIVTGSAFFSGNFPV</sequence>
<feature type="binding site" evidence="10">
    <location>
        <begin position="177"/>
        <end position="179"/>
    </location>
    <ligand>
        <name>substrate</name>
    </ligand>
</feature>
<comment type="cofactor">
    <cofactor evidence="2">
        <name>Mn(2+)</name>
        <dbReference type="ChEBI" id="CHEBI:29035"/>
    </cofactor>
</comment>
<feature type="binding site" evidence="10 14">
    <location>
        <begin position="199"/>
        <end position="200"/>
    </location>
    <ligand>
        <name>substrate</name>
    </ligand>
</feature>
<dbReference type="NCBIfam" id="TIGR01163">
    <property type="entry name" value="rpe"/>
    <property type="match status" value="1"/>
</dbReference>
<dbReference type="InterPro" id="IPR013785">
    <property type="entry name" value="Aldolase_TIM"/>
</dbReference>
<keyword evidence="13" id="KW-0464">Manganese</keyword>
<name>A0AAE3EJ68_9SPIR</name>
<comment type="cofactor">
    <cofactor evidence="10 13">
        <name>a divalent metal cation</name>
        <dbReference type="ChEBI" id="CHEBI:60240"/>
    </cofactor>
    <text evidence="10 13">Binds 1 divalent metal cation per subunit.</text>
</comment>
<feature type="binding site" evidence="10 14">
    <location>
        <position position="68"/>
    </location>
    <ligand>
        <name>substrate</name>
    </ligand>
</feature>
<feature type="binding site" evidence="10 14">
    <location>
        <begin position="144"/>
        <end position="147"/>
    </location>
    <ligand>
        <name>substrate</name>
    </ligand>
</feature>
<evidence type="ECO:0000256" key="11">
    <source>
        <dbReference type="PIRNR" id="PIRNR001461"/>
    </source>
</evidence>
<feature type="binding site" evidence="10 13">
    <location>
        <position position="35"/>
    </location>
    <ligand>
        <name>a divalent metal cation</name>
        <dbReference type="ChEBI" id="CHEBI:60240"/>
    </ligand>
</feature>
<feature type="binding site" evidence="10 13">
    <location>
        <position position="177"/>
    </location>
    <ligand>
        <name>a divalent metal cation</name>
        <dbReference type="ChEBI" id="CHEBI:60240"/>
    </ligand>
</feature>
<dbReference type="InterPro" id="IPR011060">
    <property type="entry name" value="RibuloseP-bd_barrel"/>
</dbReference>
<evidence type="ECO:0000256" key="6">
    <source>
        <dbReference type="ARBA" id="ARBA00009541"/>
    </source>
</evidence>
<dbReference type="Proteomes" id="UP001198163">
    <property type="component" value="Unassembled WGS sequence"/>
</dbReference>
<accession>A0AAE3EJ68</accession>
<protein>
    <recommendedName>
        <fullName evidence="7 10">Ribulose-phosphate 3-epimerase</fullName>
        <ecNumber evidence="7 10">5.1.3.1</ecNumber>
    </recommendedName>
</protein>
<keyword evidence="10 11" id="KW-0119">Carbohydrate metabolism</keyword>
<feature type="active site" description="Proton donor" evidence="10 12">
    <location>
        <position position="177"/>
    </location>
</feature>
<keyword evidence="13" id="KW-0170">Cobalt</keyword>
<evidence type="ECO:0000256" key="4">
    <source>
        <dbReference type="ARBA" id="ARBA00001947"/>
    </source>
</evidence>
<dbReference type="Pfam" id="PF00834">
    <property type="entry name" value="Ribul_P_3_epim"/>
    <property type="match status" value="1"/>
</dbReference>
<dbReference type="CDD" id="cd00429">
    <property type="entry name" value="RPE"/>
    <property type="match status" value="1"/>
</dbReference>
<comment type="function">
    <text evidence="10">Catalyzes the reversible epimerization of D-ribulose 5-phosphate to D-xylulose 5-phosphate.</text>
</comment>
<dbReference type="NCBIfam" id="NF004076">
    <property type="entry name" value="PRK05581.1-4"/>
    <property type="match status" value="1"/>
</dbReference>
<organism evidence="15 16">
    <name type="scientific">Teretinema zuelzerae</name>
    <dbReference type="NCBI Taxonomy" id="156"/>
    <lineage>
        <taxon>Bacteria</taxon>
        <taxon>Pseudomonadati</taxon>
        <taxon>Spirochaetota</taxon>
        <taxon>Spirochaetia</taxon>
        <taxon>Spirochaetales</taxon>
        <taxon>Treponemataceae</taxon>
        <taxon>Teretinema</taxon>
    </lineage>
</organism>
<evidence type="ECO:0000256" key="2">
    <source>
        <dbReference type="ARBA" id="ARBA00001936"/>
    </source>
</evidence>
<proteinExistence type="inferred from homology"/>
<dbReference type="PIRSF" id="PIRSF001461">
    <property type="entry name" value="RPE"/>
    <property type="match status" value="1"/>
</dbReference>
<reference evidence="15" key="1">
    <citation type="submission" date="2021-08" db="EMBL/GenBank/DDBJ databases">
        <title>Comparative analyses of Brucepasteria parasyntrophica and Teretinema zuelzerae.</title>
        <authorList>
            <person name="Song Y."/>
            <person name="Brune A."/>
        </authorList>
    </citation>
    <scope>NUCLEOTIDE SEQUENCE</scope>
    <source>
        <strain evidence="15">DSM 1903</strain>
    </source>
</reference>
<dbReference type="EMBL" id="JAINWA010000003">
    <property type="protein sequence ID" value="MCD1654756.1"/>
    <property type="molecule type" value="Genomic_DNA"/>
</dbReference>
<dbReference type="FunFam" id="3.20.20.70:FF:000004">
    <property type="entry name" value="Ribulose-phosphate 3-epimerase"/>
    <property type="match status" value="1"/>
</dbReference>
<evidence type="ECO:0000256" key="12">
    <source>
        <dbReference type="PIRSR" id="PIRSR001461-1"/>
    </source>
</evidence>
<dbReference type="EC" id="5.1.3.1" evidence="7 10"/>
<dbReference type="AlphaFoldDB" id="A0AAE3EJ68"/>
<comment type="cofactor">
    <cofactor evidence="4">
        <name>Zn(2+)</name>
        <dbReference type="ChEBI" id="CHEBI:29105"/>
    </cofactor>
</comment>
<comment type="caution">
    <text evidence="15">The sequence shown here is derived from an EMBL/GenBank/DDBJ whole genome shotgun (WGS) entry which is preliminary data.</text>
</comment>
<dbReference type="GO" id="GO:0005737">
    <property type="term" value="C:cytoplasm"/>
    <property type="evidence" value="ECO:0007669"/>
    <property type="project" value="UniProtKB-ARBA"/>
</dbReference>
<dbReference type="GO" id="GO:0046872">
    <property type="term" value="F:metal ion binding"/>
    <property type="evidence" value="ECO:0007669"/>
    <property type="project" value="UniProtKB-UniRule"/>
</dbReference>
<dbReference type="SUPFAM" id="SSF51366">
    <property type="entry name" value="Ribulose-phoshate binding barrel"/>
    <property type="match status" value="1"/>
</dbReference>